<protein>
    <submittedName>
        <fullName evidence="6">Uncharacterized protein LOC108677752</fullName>
    </submittedName>
</protein>
<dbReference type="InterPro" id="IPR055472">
    <property type="entry name" value="DUF7044"/>
</dbReference>
<dbReference type="OrthoDB" id="9979716at2759"/>
<dbReference type="InterPro" id="IPR055471">
    <property type="entry name" value="DUF7043"/>
</dbReference>
<dbReference type="PANTHER" id="PTHR22255">
    <property type="entry name" value="LP06548P"/>
    <property type="match status" value="1"/>
</dbReference>
<dbReference type="AlphaFoldDB" id="A0A8B7P6J7"/>
<feature type="compositionally biased region" description="Polar residues" evidence="1">
    <location>
        <begin position="430"/>
        <end position="444"/>
    </location>
</feature>
<evidence type="ECO:0000313" key="5">
    <source>
        <dbReference type="Proteomes" id="UP000694843"/>
    </source>
</evidence>
<dbReference type="PANTHER" id="PTHR22255:SF9">
    <property type="entry name" value="LP06548P"/>
    <property type="match status" value="1"/>
</dbReference>
<dbReference type="Pfam" id="PF23071">
    <property type="entry name" value="DUF7044"/>
    <property type="match status" value="1"/>
</dbReference>
<feature type="domain" description="DUF7042" evidence="2">
    <location>
        <begin position="190"/>
        <end position="321"/>
    </location>
</feature>
<dbReference type="InterPro" id="IPR055470">
    <property type="entry name" value="DUF7042"/>
</dbReference>
<dbReference type="Pfam" id="PF23069">
    <property type="entry name" value="DUF7042"/>
    <property type="match status" value="1"/>
</dbReference>
<evidence type="ECO:0000256" key="1">
    <source>
        <dbReference type="SAM" id="MobiDB-lite"/>
    </source>
</evidence>
<feature type="domain" description="DUF7043" evidence="3">
    <location>
        <begin position="472"/>
        <end position="525"/>
    </location>
</feature>
<organism evidence="5 6">
    <name type="scientific">Hyalella azteca</name>
    <name type="common">Amphipod</name>
    <dbReference type="NCBI Taxonomy" id="294128"/>
    <lineage>
        <taxon>Eukaryota</taxon>
        <taxon>Metazoa</taxon>
        <taxon>Ecdysozoa</taxon>
        <taxon>Arthropoda</taxon>
        <taxon>Crustacea</taxon>
        <taxon>Multicrustacea</taxon>
        <taxon>Malacostraca</taxon>
        <taxon>Eumalacostraca</taxon>
        <taxon>Peracarida</taxon>
        <taxon>Amphipoda</taxon>
        <taxon>Senticaudata</taxon>
        <taxon>Talitrida</taxon>
        <taxon>Talitroidea</taxon>
        <taxon>Hyalellidae</taxon>
        <taxon>Hyalella</taxon>
    </lineage>
</organism>
<feature type="region of interest" description="Disordered" evidence="1">
    <location>
        <begin position="394"/>
        <end position="474"/>
    </location>
</feature>
<proteinExistence type="predicted"/>
<feature type="domain" description="DUF7044" evidence="4">
    <location>
        <begin position="80"/>
        <end position="171"/>
    </location>
</feature>
<gene>
    <name evidence="6" type="primary">LOC108677752</name>
</gene>
<feature type="compositionally biased region" description="Basic and acidic residues" evidence="1">
    <location>
        <begin position="394"/>
        <end position="415"/>
    </location>
</feature>
<sequence>MTCKMEKSITNSALETTHYFWQRSFSLKNGGNKSSSAHRRSWTSSASSSGLASFTWLNACLSVFILQLLVSTGLSQDFDGCELPSEWQGEWFQSDRAHLGPVIISRHNFSNIGRCIEKGHNNRYLVQEESYSNDEKYSCYKCMVINMKHRNVIQYKESYCDPQNQDLQSLCHGITGDAMLFSMFRLSASPVSCPFRGPLTFTYSRNLQECAYPVSQVDSCADDSRLLLRFQACADVPGSESFERELVCLGSWKEGVNHYLVGKINHTHANSDNDRYRCFIYERAPHPDIPDATMMYLAQSADATCQGLISAYEGGETMKLTRANQGSKKCKFPSWLTAHPHWHTLDFGQSYFVLHHNTSLRISNGTAAPSDPEVRSHTDLRLVCHEYQDEHRNRDVHRREHLTNRLENTDGKTAPETRSISGDWGPVTESGGQWSPYEGNSVSTDGEGPTTEDQPEAREAEALHHKKSGRRNKRSATLVVHVTVGCRSGYWCMRLHRRVDHVVQVETGELAYRAEEACTHHYWNPGSTSLTTLVARGDQSISCGPVGRYVVSQDPTRQGYGSYPYGHDRDCTANNMPEYSRLNVGCTADDTLELETSCPINDVTRYQCHGRWDSDGVTYVVASPSSRPSGAPRRVCFAYSVLGRDPSEGATGGRPPPRATLTARHDTCSPDTSNAHITLNATLTGPCREASSIASAGKSALSPMTGNFAWIYSIAMLLMLHMYSTTCCTCDISTQSQLNNYSRNSPTVGYARTCITLIPKHEIFPTQSSTQGRTMQRAS</sequence>
<reference evidence="6" key="1">
    <citation type="submission" date="2025-08" db="UniProtKB">
        <authorList>
            <consortium name="RefSeq"/>
        </authorList>
    </citation>
    <scope>IDENTIFICATION</scope>
    <source>
        <tissue evidence="6">Whole organism</tissue>
    </source>
</reference>
<evidence type="ECO:0000259" key="4">
    <source>
        <dbReference type="Pfam" id="PF23071"/>
    </source>
</evidence>
<evidence type="ECO:0000259" key="3">
    <source>
        <dbReference type="Pfam" id="PF23070"/>
    </source>
</evidence>
<feature type="compositionally biased region" description="Basic residues" evidence="1">
    <location>
        <begin position="464"/>
        <end position="474"/>
    </location>
</feature>
<evidence type="ECO:0000259" key="2">
    <source>
        <dbReference type="Pfam" id="PF23069"/>
    </source>
</evidence>
<dbReference type="OMA" id="PEMISSH"/>
<dbReference type="KEGG" id="hazt:108677752"/>
<dbReference type="RefSeq" id="XP_018021512.1">
    <property type="nucleotide sequence ID" value="XM_018166023.2"/>
</dbReference>
<dbReference type="GO" id="GO:0061909">
    <property type="term" value="P:autophagosome-lysosome fusion"/>
    <property type="evidence" value="ECO:0007669"/>
    <property type="project" value="TreeGrafter"/>
</dbReference>
<evidence type="ECO:0000313" key="6">
    <source>
        <dbReference type="RefSeq" id="XP_018021512.1"/>
    </source>
</evidence>
<dbReference type="Pfam" id="PF23070">
    <property type="entry name" value="DUF7043"/>
    <property type="match status" value="1"/>
</dbReference>
<name>A0A8B7P6J7_HYAAZ</name>
<dbReference type="GeneID" id="108677752"/>
<keyword evidence="5" id="KW-1185">Reference proteome</keyword>
<accession>A0A8B7P6J7</accession>
<dbReference type="Proteomes" id="UP000694843">
    <property type="component" value="Unplaced"/>
</dbReference>